<dbReference type="GO" id="GO:0016491">
    <property type="term" value="F:oxidoreductase activity"/>
    <property type="evidence" value="ECO:0007669"/>
    <property type="project" value="UniProtKB-KW"/>
</dbReference>
<dbReference type="InterPro" id="IPR000683">
    <property type="entry name" value="Gfo/Idh/MocA-like_OxRdtase_N"/>
</dbReference>
<dbReference type="GO" id="GO:0000166">
    <property type="term" value="F:nucleotide binding"/>
    <property type="evidence" value="ECO:0007669"/>
    <property type="project" value="InterPro"/>
</dbReference>
<feature type="domain" description="Gfo/Idh/MocA-like oxidoreductase N-terminal" evidence="2">
    <location>
        <begin position="5"/>
        <end position="127"/>
    </location>
</feature>
<dbReference type="Proteomes" id="UP000253314">
    <property type="component" value="Unassembled WGS sequence"/>
</dbReference>
<dbReference type="AlphaFoldDB" id="A0A366XNF2"/>
<gene>
    <name evidence="4" type="ORF">DS031_22125</name>
</gene>
<dbReference type="PANTHER" id="PTHR43818:SF11">
    <property type="entry name" value="BCDNA.GH03377"/>
    <property type="match status" value="1"/>
</dbReference>
<proteinExistence type="predicted"/>
<accession>A0A366XNF2</accession>
<dbReference type="RefSeq" id="WP_113808340.1">
    <property type="nucleotide sequence ID" value="NZ_QOCW01000037.1"/>
</dbReference>
<dbReference type="SUPFAM" id="SSF51735">
    <property type="entry name" value="NAD(P)-binding Rossmann-fold domains"/>
    <property type="match status" value="1"/>
</dbReference>
<keyword evidence="5" id="KW-1185">Reference proteome</keyword>
<evidence type="ECO:0000259" key="2">
    <source>
        <dbReference type="Pfam" id="PF01408"/>
    </source>
</evidence>
<dbReference type="Gene3D" id="3.40.50.720">
    <property type="entry name" value="NAD(P)-binding Rossmann-like Domain"/>
    <property type="match status" value="1"/>
</dbReference>
<name>A0A366XNF2_9BACI</name>
<reference evidence="4 5" key="1">
    <citation type="submission" date="2018-07" db="EMBL/GenBank/DDBJ databases">
        <title>Lottiidibacillus patelloidae gen. nov., sp. nov., isolated from the intestinal tract of a marine limpet and the reclassification of B. taeanensis BH030017T, B. algicola KMM 3737T and B. hwajinpoensis SW-72T as genus Lottiidibacillus.</title>
        <authorList>
            <person name="Liu R."/>
            <person name="Huang Z."/>
        </authorList>
    </citation>
    <scope>NUCLEOTIDE SEQUENCE [LARGE SCALE GENOMIC DNA]</scope>
    <source>
        <strain evidence="4 5">BH030017</strain>
    </source>
</reference>
<organism evidence="4 5">
    <name type="scientific">Bacillus taeanensis</name>
    <dbReference type="NCBI Taxonomy" id="273032"/>
    <lineage>
        <taxon>Bacteria</taxon>
        <taxon>Bacillati</taxon>
        <taxon>Bacillota</taxon>
        <taxon>Bacilli</taxon>
        <taxon>Bacillales</taxon>
        <taxon>Bacillaceae</taxon>
        <taxon>Bacillus</taxon>
    </lineage>
</organism>
<evidence type="ECO:0000313" key="5">
    <source>
        <dbReference type="Proteomes" id="UP000253314"/>
    </source>
</evidence>
<evidence type="ECO:0000259" key="3">
    <source>
        <dbReference type="Pfam" id="PF22725"/>
    </source>
</evidence>
<dbReference type="InterPro" id="IPR036291">
    <property type="entry name" value="NAD(P)-bd_dom_sf"/>
</dbReference>
<keyword evidence="1" id="KW-0560">Oxidoreductase</keyword>
<dbReference type="Gene3D" id="3.30.360.10">
    <property type="entry name" value="Dihydrodipicolinate Reductase, domain 2"/>
    <property type="match status" value="1"/>
</dbReference>
<dbReference type="PANTHER" id="PTHR43818">
    <property type="entry name" value="BCDNA.GH03377"/>
    <property type="match status" value="1"/>
</dbReference>
<comment type="caution">
    <text evidence="4">The sequence shown here is derived from an EMBL/GenBank/DDBJ whole genome shotgun (WGS) entry which is preliminary data.</text>
</comment>
<dbReference type="Pfam" id="PF22725">
    <property type="entry name" value="GFO_IDH_MocA_C3"/>
    <property type="match status" value="1"/>
</dbReference>
<dbReference type="OrthoDB" id="9815825at2"/>
<evidence type="ECO:0000256" key="1">
    <source>
        <dbReference type="ARBA" id="ARBA00023002"/>
    </source>
</evidence>
<dbReference type="InterPro" id="IPR055170">
    <property type="entry name" value="GFO_IDH_MocA-like_dom"/>
</dbReference>
<sequence>MTKKVNIGMVGAGWMCKAHVNAYTTAFRLYGEKIGEPVFKIIMDVNEHASREIAKKFGFEKSTTDWMDIIHSDEVDIVDIVTPNVFHYEIAKAALLNGKNVYCEKPLSLSAEESKELARIAKEKGVLNYAAFNNVMNPATEYIKQLVQSGKLGEIMRFDGRYDQDMLLDPSIPITWRHLVKQAGSGALGDLGSHLLSVSQYIMGDIESVNAVSKIYIPERPAKAGSSEMASVETEDYMAFTALYQSGAIGQLSTSRVGTGRKNYLAFEIQGTLGTAAFSLERLNEVNVYFHNEESTHRGFRNVLLGPDHGDYSVFQPASGINISFNDMKVIEVAKVLDAFTNDADYVCDFEFGAKIDTCIEAILKSAKTHQWEKVDERNKSLCL</sequence>
<dbReference type="SUPFAM" id="SSF55347">
    <property type="entry name" value="Glyceraldehyde-3-phosphate dehydrogenase-like, C-terminal domain"/>
    <property type="match status" value="1"/>
</dbReference>
<dbReference type="EMBL" id="QOCW01000037">
    <property type="protein sequence ID" value="RBW67437.1"/>
    <property type="molecule type" value="Genomic_DNA"/>
</dbReference>
<dbReference type="InterPro" id="IPR050463">
    <property type="entry name" value="Gfo/Idh/MocA_oxidrdct_glycsds"/>
</dbReference>
<evidence type="ECO:0000313" key="4">
    <source>
        <dbReference type="EMBL" id="RBW67437.1"/>
    </source>
</evidence>
<feature type="domain" description="GFO/IDH/MocA-like oxidoreductase" evidence="3">
    <location>
        <begin position="142"/>
        <end position="276"/>
    </location>
</feature>
<protein>
    <submittedName>
        <fullName evidence="4">Gfo/Idh/MocA family oxidoreductase</fullName>
    </submittedName>
</protein>
<dbReference type="Pfam" id="PF01408">
    <property type="entry name" value="GFO_IDH_MocA"/>
    <property type="match status" value="1"/>
</dbReference>